<evidence type="ECO:0000256" key="2">
    <source>
        <dbReference type="ARBA" id="ARBA00009105"/>
    </source>
</evidence>
<dbReference type="AlphaFoldDB" id="A0A1G4KHS1"/>
<comment type="subcellular location">
    <subcellularLocation>
        <location evidence="1">Membrane</location>
        <topology evidence="1">Single-pass type II membrane protein</topology>
    </subcellularLocation>
</comment>
<evidence type="ECO:0000256" key="3">
    <source>
        <dbReference type="ARBA" id="ARBA00022676"/>
    </source>
</evidence>
<evidence type="ECO:0000256" key="7">
    <source>
        <dbReference type="ARBA" id="ARBA00022989"/>
    </source>
</evidence>
<organism evidence="11 12">
    <name type="scientific">Lachancea mirantina</name>
    <dbReference type="NCBI Taxonomy" id="1230905"/>
    <lineage>
        <taxon>Eukaryota</taxon>
        <taxon>Fungi</taxon>
        <taxon>Dikarya</taxon>
        <taxon>Ascomycota</taxon>
        <taxon>Saccharomycotina</taxon>
        <taxon>Saccharomycetes</taxon>
        <taxon>Saccharomycetales</taxon>
        <taxon>Saccharomycetaceae</taxon>
        <taxon>Lachancea</taxon>
    </lineage>
</organism>
<evidence type="ECO:0000256" key="10">
    <source>
        <dbReference type="SAM" id="Phobius"/>
    </source>
</evidence>
<evidence type="ECO:0000256" key="6">
    <source>
        <dbReference type="ARBA" id="ARBA00022968"/>
    </source>
</evidence>
<dbReference type="GO" id="GO:0005794">
    <property type="term" value="C:Golgi apparatus"/>
    <property type="evidence" value="ECO:0007669"/>
    <property type="project" value="TreeGrafter"/>
</dbReference>
<comment type="similarity">
    <text evidence="2">Belongs to the MNN1/MNT family.</text>
</comment>
<reference evidence="12" key="1">
    <citation type="submission" date="2016-03" db="EMBL/GenBank/DDBJ databases">
        <authorList>
            <person name="Devillers H."/>
        </authorList>
    </citation>
    <scope>NUCLEOTIDE SEQUENCE [LARGE SCALE GENOMIC DNA]</scope>
</reference>
<proteinExistence type="inferred from homology"/>
<dbReference type="GO" id="GO:0006493">
    <property type="term" value="P:protein O-linked glycosylation"/>
    <property type="evidence" value="ECO:0007669"/>
    <property type="project" value="TreeGrafter"/>
</dbReference>
<dbReference type="GO" id="GO:0000033">
    <property type="term" value="F:alpha-1,3-mannosyltransferase activity"/>
    <property type="evidence" value="ECO:0007669"/>
    <property type="project" value="TreeGrafter"/>
</dbReference>
<dbReference type="Proteomes" id="UP000191024">
    <property type="component" value="Chromosome H"/>
</dbReference>
<dbReference type="SUPFAM" id="SSF53448">
    <property type="entry name" value="Nucleotide-diphospho-sugar transferases"/>
    <property type="match status" value="1"/>
</dbReference>
<dbReference type="Pfam" id="PF11051">
    <property type="entry name" value="Mannosyl_trans3"/>
    <property type="match status" value="1"/>
</dbReference>
<evidence type="ECO:0000256" key="4">
    <source>
        <dbReference type="ARBA" id="ARBA00022679"/>
    </source>
</evidence>
<dbReference type="OrthoDB" id="430354at2759"/>
<feature type="transmembrane region" description="Helical" evidence="10">
    <location>
        <begin position="20"/>
        <end position="37"/>
    </location>
</feature>
<dbReference type="EMBL" id="LT598468">
    <property type="protein sequence ID" value="SCV04012.1"/>
    <property type="molecule type" value="Genomic_DNA"/>
</dbReference>
<keyword evidence="8 10" id="KW-0472">Membrane</keyword>
<keyword evidence="12" id="KW-1185">Reference proteome</keyword>
<keyword evidence="3" id="KW-0328">Glycosyltransferase</keyword>
<accession>A0A1G4KHS1</accession>
<dbReference type="PANTHER" id="PTHR31392:SF1">
    <property type="entry name" value="ALPHA-1,3-MANNOSYLTRANSFERASE MNN1-RELATED"/>
    <property type="match status" value="1"/>
</dbReference>
<protein>
    <submittedName>
        <fullName evidence="11">LAMI_0H12728g1_1</fullName>
    </submittedName>
</protein>
<keyword evidence="4" id="KW-0808">Transferase</keyword>
<dbReference type="STRING" id="1230905.A0A1G4KHS1"/>
<keyword evidence="9" id="KW-0325">Glycoprotein</keyword>
<dbReference type="GO" id="GO:0016020">
    <property type="term" value="C:membrane"/>
    <property type="evidence" value="ECO:0007669"/>
    <property type="project" value="UniProtKB-SubCell"/>
</dbReference>
<evidence type="ECO:0000256" key="1">
    <source>
        <dbReference type="ARBA" id="ARBA00004606"/>
    </source>
</evidence>
<name>A0A1G4KHS1_9SACH</name>
<evidence type="ECO:0000256" key="5">
    <source>
        <dbReference type="ARBA" id="ARBA00022692"/>
    </source>
</evidence>
<evidence type="ECO:0000256" key="9">
    <source>
        <dbReference type="ARBA" id="ARBA00023180"/>
    </source>
</evidence>
<keyword evidence="6" id="KW-0735">Signal-anchor</keyword>
<keyword evidence="7 10" id="KW-1133">Transmembrane helix</keyword>
<dbReference type="PANTHER" id="PTHR31392">
    <property type="entry name" value="ALPHA-1,3-MANNOSYLTRANSFERASE MNN1-RELATED"/>
    <property type="match status" value="1"/>
</dbReference>
<dbReference type="InterPro" id="IPR022751">
    <property type="entry name" value="Alpha_mannosyltransferase"/>
</dbReference>
<evidence type="ECO:0000256" key="8">
    <source>
        <dbReference type="ARBA" id="ARBA00023136"/>
    </source>
</evidence>
<evidence type="ECO:0000313" key="12">
    <source>
        <dbReference type="Proteomes" id="UP000191024"/>
    </source>
</evidence>
<evidence type="ECO:0000313" key="11">
    <source>
        <dbReference type="EMBL" id="SCV04012.1"/>
    </source>
</evidence>
<sequence length="743" mass="85403">MNLQSHLLRSAQQLCSRRILKLVLPLVIVLTVAAVVVQSSHGVQDSRLAKMLPSYQDWVAEHKGPSRSHIDSVRVTPVDGIKVSPLELIPEFDQDMENRRRASWNFLGRNRQYRKFNELDKTSQCYFYFRNLYNMNSKWGNDFQRWAFALNENVDHADAIKDSDGVTLSSQDSINFHKRINNVALSMERMRVYDTCFAQDNSVDFAAIFDTPEKSGTDSNAADADILASALDPNREYDSENSKRNTRIYRRFDQWDLEHRMWPIIRYFTAANFSGVMPKFTGSGGQLDGGILPIMHTGGREVHQHVKYTYDPRKSFLQNWNAMSSLVANRGIVLSFGDGQKEMASKLIATLRYMGNELPIQVVTKGDIADETVRDLLKIAQADKLEYPTVQYDHGKDVPQQLWFVDVSPTLDPGVINEFSHFKNKWLAALFNTFEEYAFIDIDAITYVDFEEYFNSIEYHRTGTVFFKDRHLTNGVSDKCAALFSTMYPHFLESKYFGHYAMVNEEYVEEQCSKFLTTEEKIFSSFFIDRNQHQMESGLVVVDKNAHMIPLMMATLLNMAKKSSSCGYGDKEYFWLGFLVSGHDYAFNSVPAGAIGDVSKIKEVNRDLQEEKYEICNVVLAHMTDDNRLLWANGGSHYCKFNAAEDDFKPDSFWSKRVKSVDELRGIFEGVIDARTGIIAAEKDNSWGHLEGCRGYIWCARYEKHIKPYTFDKVVEKGKMIKFDPELVKRYNAINNVWAANYL</sequence>
<keyword evidence="5 10" id="KW-0812">Transmembrane</keyword>
<dbReference type="InterPro" id="IPR029044">
    <property type="entry name" value="Nucleotide-diphossugar_trans"/>
</dbReference>
<gene>
    <name evidence="11" type="ORF">LAMI_0H12728G</name>
</gene>